<dbReference type="Proteomes" id="UP000279259">
    <property type="component" value="Unassembled WGS sequence"/>
</dbReference>
<sequence>MLGHASTAPLLPTVIVTPSTPVPPCASLPDVTLSPSILPKRHCQSSPYYPVPAPTHSSSACYCDAHVPSFFGIPHSKKRHHGVPRNPALPLLLLLAALFVSSLYSIKFTHVFGPAGRAIRTWSDSSSSYTHGIGSRHLVGDVSAQGQDKGQAQAQAQAQQPMSVLDIVPDQDDIPVGTESAAIPAPAEISDDAQVTIIDRGKRVGPAMSVGAWKAYLANRETVTGQAGPQATLEAWDFH</sequence>
<organism evidence="1 2">
    <name type="scientific">Saitozyma podzolica</name>
    <dbReference type="NCBI Taxonomy" id="1890683"/>
    <lineage>
        <taxon>Eukaryota</taxon>
        <taxon>Fungi</taxon>
        <taxon>Dikarya</taxon>
        <taxon>Basidiomycota</taxon>
        <taxon>Agaricomycotina</taxon>
        <taxon>Tremellomycetes</taxon>
        <taxon>Tremellales</taxon>
        <taxon>Trimorphomycetaceae</taxon>
        <taxon>Saitozyma</taxon>
    </lineage>
</organism>
<name>A0A427YJQ4_9TREE</name>
<dbReference type="EMBL" id="RSCD01000008">
    <property type="protein sequence ID" value="RSH91325.1"/>
    <property type="molecule type" value="Genomic_DNA"/>
</dbReference>
<reference evidence="1 2" key="1">
    <citation type="submission" date="2018-11" db="EMBL/GenBank/DDBJ databases">
        <title>Genome sequence of Saitozyma podzolica DSM 27192.</title>
        <authorList>
            <person name="Aliyu H."/>
            <person name="Gorte O."/>
            <person name="Ochsenreither K."/>
        </authorList>
    </citation>
    <scope>NUCLEOTIDE SEQUENCE [LARGE SCALE GENOMIC DNA]</scope>
    <source>
        <strain evidence="1 2">DSM 27192</strain>
    </source>
</reference>
<dbReference type="AlphaFoldDB" id="A0A427YJQ4"/>
<gene>
    <name evidence="1" type="ORF">EHS25_009624</name>
</gene>
<evidence type="ECO:0000313" key="1">
    <source>
        <dbReference type="EMBL" id="RSH91325.1"/>
    </source>
</evidence>
<proteinExistence type="predicted"/>
<evidence type="ECO:0000313" key="2">
    <source>
        <dbReference type="Proteomes" id="UP000279259"/>
    </source>
</evidence>
<accession>A0A427YJQ4</accession>
<keyword evidence="2" id="KW-1185">Reference proteome</keyword>
<protein>
    <submittedName>
        <fullName evidence="1">Uncharacterized protein</fullName>
    </submittedName>
</protein>
<comment type="caution">
    <text evidence="1">The sequence shown here is derived from an EMBL/GenBank/DDBJ whole genome shotgun (WGS) entry which is preliminary data.</text>
</comment>
<dbReference type="OrthoDB" id="10319710at2759"/>